<gene>
    <name evidence="2" type="ORF">B5V03_16100</name>
</gene>
<dbReference type="Gene3D" id="3.40.50.150">
    <property type="entry name" value="Vaccinia Virus protein VP39"/>
    <property type="match status" value="1"/>
</dbReference>
<sequence length="377" mass="43056">MKRGSVIQMSSEAQISADVAISFLSHLQAKLYEIATRDLEQNHEADRYGPEPKRAMGHDMQEYQSKLQAMARLKNSKTLPLILLDTWQLLQDDYSKDVLLELYLQRVIGHDLVKIFRNSPKYWQDRSLAQSLQTNRLPAKPIKGMNFELTHCDLKDIGYDLNLFFAPIGIDMTFLKTQYEYHGIQPKIAAKTGDIVIDAGSCYGDTALYFATKVGAAGKVIGFEFIPENLDILRQNLELNPKYASNIEIIERPVWESSEKILYMMNNGPGSQVSERPLFHGAAEIRTISIDDAVRDKKLPRVDFIKMDIEGSELSALKGALGTLERFRPSLAICVYHKPNDWVDIPLFIHSLNLGYKMWLDHFTIYPEETVLYCRAF</sequence>
<name>A0A4Q1VBM0_9BRAD</name>
<evidence type="ECO:0000259" key="1">
    <source>
        <dbReference type="Pfam" id="PF05050"/>
    </source>
</evidence>
<comment type="caution">
    <text evidence="2">The sequence shown here is derived from an EMBL/GenBank/DDBJ whole genome shotgun (WGS) entry which is preliminary data.</text>
</comment>
<dbReference type="InterPro" id="IPR029063">
    <property type="entry name" value="SAM-dependent_MTases_sf"/>
</dbReference>
<dbReference type="PANTHER" id="PTHR34203:SF15">
    <property type="entry name" value="SLL1173 PROTEIN"/>
    <property type="match status" value="1"/>
</dbReference>
<dbReference type="NCBIfam" id="TIGR01444">
    <property type="entry name" value="fkbM_fam"/>
    <property type="match status" value="1"/>
</dbReference>
<proteinExistence type="predicted"/>
<reference evidence="2 3" key="1">
    <citation type="submission" date="2017-03" db="EMBL/GenBank/DDBJ databases">
        <authorList>
            <person name="Safronova V.I."/>
            <person name="Sazanova A.L."/>
            <person name="Chirak E.R."/>
        </authorList>
    </citation>
    <scope>NUCLEOTIDE SEQUENCE [LARGE SCALE GENOMIC DNA]</scope>
    <source>
        <strain evidence="2 3">Opo-243</strain>
    </source>
</reference>
<dbReference type="InterPro" id="IPR052514">
    <property type="entry name" value="SAM-dependent_MTase"/>
</dbReference>
<dbReference type="OrthoDB" id="7272699at2"/>
<dbReference type="InterPro" id="IPR006342">
    <property type="entry name" value="FkbM_mtfrase"/>
</dbReference>
<keyword evidence="3" id="KW-1185">Reference proteome</keyword>
<dbReference type="AlphaFoldDB" id="A0A4Q1VBM0"/>
<feature type="domain" description="Methyltransferase FkbM" evidence="1">
    <location>
        <begin position="198"/>
        <end position="357"/>
    </location>
</feature>
<protein>
    <recommendedName>
        <fullName evidence="1">Methyltransferase FkbM domain-containing protein</fullName>
    </recommendedName>
</protein>
<accession>A0A4Q1VBM0</accession>
<organism evidence="2 3">
    <name type="scientific">Bradyrhizobium betae</name>
    <dbReference type="NCBI Taxonomy" id="244734"/>
    <lineage>
        <taxon>Bacteria</taxon>
        <taxon>Pseudomonadati</taxon>
        <taxon>Pseudomonadota</taxon>
        <taxon>Alphaproteobacteria</taxon>
        <taxon>Hyphomicrobiales</taxon>
        <taxon>Nitrobacteraceae</taxon>
        <taxon>Bradyrhizobium</taxon>
    </lineage>
</organism>
<dbReference type="SUPFAM" id="SSF53335">
    <property type="entry name" value="S-adenosyl-L-methionine-dependent methyltransferases"/>
    <property type="match status" value="1"/>
</dbReference>
<dbReference type="PANTHER" id="PTHR34203">
    <property type="entry name" value="METHYLTRANSFERASE, FKBM FAMILY PROTEIN"/>
    <property type="match status" value="1"/>
</dbReference>
<dbReference type="Proteomes" id="UP000290819">
    <property type="component" value="Unassembled WGS sequence"/>
</dbReference>
<evidence type="ECO:0000313" key="2">
    <source>
        <dbReference type="EMBL" id="RXT47784.1"/>
    </source>
</evidence>
<dbReference type="Pfam" id="PF05050">
    <property type="entry name" value="Methyltransf_21"/>
    <property type="match status" value="1"/>
</dbReference>
<evidence type="ECO:0000313" key="3">
    <source>
        <dbReference type="Proteomes" id="UP000290819"/>
    </source>
</evidence>
<dbReference type="EMBL" id="MZXW01000017">
    <property type="protein sequence ID" value="RXT47784.1"/>
    <property type="molecule type" value="Genomic_DNA"/>
</dbReference>